<evidence type="ECO:0000256" key="5">
    <source>
        <dbReference type="ARBA" id="ARBA00023134"/>
    </source>
</evidence>
<evidence type="ECO:0000256" key="8">
    <source>
        <dbReference type="RuleBase" id="RU003761"/>
    </source>
</evidence>
<accession>A0A449A4U5</accession>
<dbReference type="PROSITE" id="PS51713">
    <property type="entry name" value="G_ERA"/>
    <property type="match status" value="1"/>
</dbReference>
<dbReference type="SUPFAM" id="SSF52540">
    <property type="entry name" value="P-loop containing nucleoside triphosphate hydrolases"/>
    <property type="match status" value="1"/>
</dbReference>
<dbReference type="EMBL" id="LR214951">
    <property type="protein sequence ID" value="VEU59234.1"/>
    <property type="molecule type" value="Genomic_DNA"/>
</dbReference>
<keyword evidence="6" id="KW-1003">Cell membrane</keyword>
<dbReference type="GO" id="GO:0003924">
    <property type="term" value="F:GTPase activity"/>
    <property type="evidence" value="ECO:0007669"/>
    <property type="project" value="UniProtKB-UniRule"/>
</dbReference>
<dbReference type="GO" id="GO:0043024">
    <property type="term" value="F:ribosomal small subunit binding"/>
    <property type="evidence" value="ECO:0007669"/>
    <property type="project" value="TreeGrafter"/>
</dbReference>
<dbReference type="NCBIfam" id="TIGR00231">
    <property type="entry name" value="small_GTP"/>
    <property type="match status" value="1"/>
</dbReference>
<protein>
    <recommendedName>
        <fullName evidence="2 6">GTPase Era</fullName>
    </recommendedName>
</protein>
<keyword evidence="6" id="KW-0690">Ribosome biogenesis</keyword>
<dbReference type="InterPro" id="IPR005662">
    <property type="entry name" value="GTPase_Era-like"/>
</dbReference>
<dbReference type="Gene3D" id="3.30.300.20">
    <property type="match status" value="1"/>
</dbReference>
<dbReference type="GO" id="GO:0000028">
    <property type="term" value="P:ribosomal small subunit assembly"/>
    <property type="evidence" value="ECO:0007669"/>
    <property type="project" value="TreeGrafter"/>
</dbReference>
<dbReference type="NCBIfam" id="TIGR00436">
    <property type="entry name" value="era"/>
    <property type="match status" value="1"/>
</dbReference>
<keyword evidence="6" id="KW-0472">Membrane</keyword>
<evidence type="ECO:0000256" key="1">
    <source>
        <dbReference type="ARBA" id="ARBA00007921"/>
    </source>
</evidence>
<dbReference type="Gene3D" id="3.40.50.300">
    <property type="entry name" value="P-loop containing nucleotide triphosphate hydrolases"/>
    <property type="match status" value="1"/>
</dbReference>
<dbReference type="PANTHER" id="PTHR42698">
    <property type="entry name" value="GTPASE ERA"/>
    <property type="match status" value="1"/>
</dbReference>
<dbReference type="Proteomes" id="UP000289440">
    <property type="component" value="Chromosome"/>
</dbReference>
<dbReference type="InterPro" id="IPR015946">
    <property type="entry name" value="KH_dom-like_a/b"/>
</dbReference>
<organism evidence="11 12">
    <name type="scientific">Mesomycoplasma neurolyticum</name>
    <dbReference type="NCBI Taxonomy" id="2120"/>
    <lineage>
        <taxon>Bacteria</taxon>
        <taxon>Bacillati</taxon>
        <taxon>Mycoplasmatota</taxon>
        <taxon>Mycoplasmoidales</taxon>
        <taxon>Metamycoplasmataceae</taxon>
        <taxon>Mesomycoplasma</taxon>
    </lineage>
</organism>
<dbReference type="SUPFAM" id="SSF54814">
    <property type="entry name" value="Prokaryotic type KH domain (KH-domain type II)"/>
    <property type="match status" value="1"/>
</dbReference>
<feature type="region of interest" description="G2" evidence="7">
    <location>
        <begin position="36"/>
        <end position="40"/>
    </location>
</feature>
<comment type="subcellular location">
    <subcellularLocation>
        <location evidence="6">Cytoplasm</location>
    </subcellularLocation>
    <subcellularLocation>
        <location evidence="6">Cell membrane</location>
        <topology evidence="6">Peripheral membrane protein</topology>
    </subcellularLocation>
</comment>
<name>A0A449A4U5_9BACT</name>
<dbReference type="GO" id="GO:0005525">
    <property type="term" value="F:GTP binding"/>
    <property type="evidence" value="ECO:0007669"/>
    <property type="project" value="UniProtKB-UniRule"/>
</dbReference>
<comment type="subunit">
    <text evidence="6">Monomer.</text>
</comment>
<dbReference type="RefSeq" id="WP_129719637.1">
    <property type="nucleotide sequence ID" value="NZ_LR214951.1"/>
</dbReference>
<keyword evidence="6" id="KW-0699">rRNA-binding</keyword>
<evidence type="ECO:0000313" key="11">
    <source>
        <dbReference type="EMBL" id="VEU59234.1"/>
    </source>
</evidence>
<dbReference type="PROSITE" id="PS50823">
    <property type="entry name" value="KH_TYPE_2"/>
    <property type="match status" value="1"/>
</dbReference>
<evidence type="ECO:0000313" key="12">
    <source>
        <dbReference type="Proteomes" id="UP000289440"/>
    </source>
</evidence>
<sequence length="289" mass="32797">MKTCFVSIIGRPNVGKSSLLNKILNYNLSIVTPKAQTTRDKINGIYNDSEYQIVFTDTPGIHKTQQKLGESLNASSYEAIKESDLVLFLTPENETIAKGDLMIIDKLKKIKNKIAIITKVDLIEEKNELDTKASFLKSLGFNSVLGVSINYQRTIDELMEEIKKYAIESNLFFDPEEITDKSMSFIAKEIIRKNAIQLLDYELPHNIAVVIDNFSEEEDKYIIDAIIYVSKDSQKGILIGKNGSMIKKIGINARKEIALTFDMPIVLNTRVKVSKKWNDDEKSIKRMGY</sequence>
<evidence type="ECO:0000256" key="7">
    <source>
        <dbReference type="PROSITE-ProRule" id="PRU01050"/>
    </source>
</evidence>
<feature type="binding site" evidence="6">
    <location>
        <begin position="10"/>
        <end position="17"/>
    </location>
    <ligand>
        <name>GTP</name>
        <dbReference type="ChEBI" id="CHEBI:37565"/>
    </ligand>
</feature>
<dbReference type="HAMAP" id="MF_00367">
    <property type="entry name" value="GTPase_Era"/>
    <property type="match status" value="1"/>
</dbReference>
<dbReference type="OrthoDB" id="9805918at2"/>
<dbReference type="AlphaFoldDB" id="A0A449A4U5"/>
<evidence type="ECO:0000256" key="6">
    <source>
        <dbReference type="HAMAP-Rule" id="MF_00367"/>
    </source>
</evidence>
<keyword evidence="5 6" id="KW-0342">GTP-binding</keyword>
<feature type="domain" description="Era-type G" evidence="10">
    <location>
        <begin position="2"/>
        <end position="168"/>
    </location>
</feature>
<dbReference type="InterPro" id="IPR004044">
    <property type="entry name" value="KH_dom_type_2"/>
</dbReference>
<dbReference type="NCBIfam" id="NF000908">
    <property type="entry name" value="PRK00089.1"/>
    <property type="match status" value="1"/>
</dbReference>
<reference evidence="11 12" key="1">
    <citation type="submission" date="2019-01" db="EMBL/GenBank/DDBJ databases">
        <authorList>
            <consortium name="Pathogen Informatics"/>
        </authorList>
    </citation>
    <scope>NUCLEOTIDE SEQUENCE [LARGE SCALE GENOMIC DNA]</scope>
    <source>
        <strain evidence="11 12">NCTC10166</strain>
    </source>
</reference>
<dbReference type="GO" id="GO:0070181">
    <property type="term" value="F:small ribosomal subunit rRNA binding"/>
    <property type="evidence" value="ECO:0007669"/>
    <property type="project" value="UniProtKB-UniRule"/>
</dbReference>
<dbReference type="GO" id="GO:0005886">
    <property type="term" value="C:plasma membrane"/>
    <property type="evidence" value="ECO:0007669"/>
    <property type="project" value="UniProtKB-SubCell"/>
</dbReference>
<dbReference type="CDD" id="cd04163">
    <property type="entry name" value="Era"/>
    <property type="match status" value="1"/>
</dbReference>
<feature type="binding site" evidence="6">
    <location>
        <begin position="118"/>
        <end position="121"/>
    </location>
    <ligand>
        <name>GTP</name>
        <dbReference type="ChEBI" id="CHEBI:37565"/>
    </ligand>
</feature>
<proteinExistence type="inferred from homology"/>
<evidence type="ECO:0000256" key="4">
    <source>
        <dbReference type="ARBA" id="ARBA00022884"/>
    </source>
</evidence>
<dbReference type="PANTHER" id="PTHR42698:SF1">
    <property type="entry name" value="GTPASE ERA, MITOCHONDRIAL"/>
    <property type="match status" value="1"/>
</dbReference>
<evidence type="ECO:0000256" key="2">
    <source>
        <dbReference type="ARBA" id="ARBA00020484"/>
    </source>
</evidence>
<keyword evidence="4 6" id="KW-0694">RNA-binding</keyword>
<dbReference type="GO" id="GO:0005829">
    <property type="term" value="C:cytosol"/>
    <property type="evidence" value="ECO:0007669"/>
    <property type="project" value="TreeGrafter"/>
</dbReference>
<dbReference type="CDD" id="cd22534">
    <property type="entry name" value="KH-II_Era"/>
    <property type="match status" value="1"/>
</dbReference>
<feature type="region of interest" description="G1" evidence="7">
    <location>
        <begin position="10"/>
        <end position="17"/>
    </location>
</feature>
<feature type="domain" description="KH type-2" evidence="9">
    <location>
        <begin position="199"/>
        <end position="275"/>
    </location>
</feature>
<feature type="region of interest" description="G4" evidence="7">
    <location>
        <begin position="118"/>
        <end position="121"/>
    </location>
</feature>
<dbReference type="KEGG" id="mnu:NCTC10166_00193"/>
<dbReference type="InterPro" id="IPR030388">
    <property type="entry name" value="G_ERA_dom"/>
</dbReference>
<dbReference type="InterPro" id="IPR009019">
    <property type="entry name" value="KH_sf_prok-type"/>
</dbReference>
<keyword evidence="12" id="KW-1185">Reference proteome</keyword>
<dbReference type="Pfam" id="PF01926">
    <property type="entry name" value="MMR_HSR1"/>
    <property type="match status" value="1"/>
</dbReference>
<dbReference type="InterPro" id="IPR005225">
    <property type="entry name" value="Small_GTP-bd"/>
</dbReference>
<evidence type="ECO:0000256" key="3">
    <source>
        <dbReference type="ARBA" id="ARBA00022741"/>
    </source>
</evidence>
<comment type="function">
    <text evidence="6">An essential GTPase that binds both GDP and GTP, with rapid nucleotide exchange. Plays a role in 16S rRNA processing and 30S ribosomal subunit biogenesis and possibly also in cell cycle regulation and energy metabolism.</text>
</comment>
<evidence type="ECO:0000259" key="10">
    <source>
        <dbReference type="PROSITE" id="PS51713"/>
    </source>
</evidence>
<keyword evidence="6" id="KW-0963">Cytoplasm</keyword>
<feature type="binding site" evidence="6">
    <location>
        <begin position="57"/>
        <end position="61"/>
    </location>
    <ligand>
        <name>GTP</name>
        <dbReference type="ChEBI" id="CHEBI:37565"/>
    </ligand>
</feature>
<dbReference type="Pfam" id="PF07650">
    <property type="entry name" value="KH_2"/>
    <property type="match status" value="1"/>
</dbReference>
<evidence type="ECO:0000259" key="9">
    <source>
        <dbReference type="PROSITE" id="PS50823"/>
    </source>
</evidence>
<feature type="region of interest" description="G3" evidence="7">
    <location>
        <begin position="57"/>
        <end position="60"/>
    </location>
</feature>
<dbReference type="InterPro" id="IPR006073">
    <property type="entry name" value="GTP-bd"/>
</dbReference>
<comment type="similarity">
    <text evidence="1 6 7 8">Belongs to the TRAFAC class TrmE-Era-EngA-EngB-Septin-like GTPase superfamily. Era GTPase family.</text>
</comment>
<dbReference type="InterPro" id="IPR027417">
    <property type="entry name" value="P-loop_NTPase"/>
</dbReference>
<keyword evidence="3 6" id="KW-0547">Nucleotide-binding</keyword>
<feature type="region of interest" description="G5" evidence="7">
    <location>
        <begin position="147"/>
        <end position="149"/>
    </location>
</feature>
<gene>
    <name evidence="6 11" type="primary">era</name>
    <name evidence="11" type="ORF">NCTC10166_00193</name>
</gene>